<name>A0A084IG83_SALHC</name>
<dbReference type="STRING" id="1304275.C41B8_18622"/>
<reference evidence="5 6" key="1">
    <citation type="submission" date="2013-03" db="EMBL/GenBank/DDBJ databases">
        <title>Salinisphaera hydrothermalis C41B8 Genome Sequencing.</title>
        <authorList>
            <person name="Li C."/>
            <person name="Lai Q."/>
            <person name="Shao Z."/>
        </authorList>
    </citation>
    <scope>NUCLEOTIDE SEQUENCE [LARGE SCALE GENOMIC DNA]</scope>
    <source>
        <strain evidence="5 6">C41B8</strain>
    </source>
</reference>
<dbReference type="GO" id="GO:0015833">
    <property type="term" value="P:peptide transport"/>
    <property type="evidence" value="ECO:0007669"/>
    <property type="project" value="TreeGrafter"/>
</dbReference>
<dbReference type="eggNOG" id="COG0747">
    <property type="taxonomic scope" value="Bacteria"/>
</dbReference>
<dbReference type="InterPro" id="IPR000914">
    <property type="entry name" value="SBP_5_dom"/>
</dbReference>
<dbReference type="AlphaFoldDB" id="A0A084IG83"/>
<sequence>MVAFSPGHEVTLQRFDDYYQDSPKGRPAIKTIRIHTITDWGAAQAGVLSGELDWLYNVPSLIARNLAASGYAKREVGSSMRIGFIELDAAGLVAKNDPLTQLKVRRGINYAIDRPAIVKNLVGKGAKIIDAACNPVQFGCAQDVRRYAYDPAKAKRLFAEAGYPHGFKLTLWAYREPYVSQAMAHDLRAAGLDVSLRYVKLPVLNKARSGGRIQAYFGTWGAGGTADVAATLDVMWNMGTDRNLARDEELARTIAAASRTRDKTVRKRLYRKALRRIAEQAYWVPLYVFPQNYVMSNDLIFPVPRDGLPRLYRARWADTSAATSGGAR</sequence>
<dbReference type="SUPFAM" id="SSF53850">
    <property type="entry name" value="Periplasmic binding protein-like II"/>
    <property type="match status" value="1"/>
</dbReference>
<gene>
    <name evidence="5" type="ORF">C41B8_18622</name>
</gene>
<evidence type="ECO:0000313" key="5">
    <source>
        <dbReference type="EMBL" id="KEZ75717.1"/>
    </source>
</evidence>
<dbReference type="Gene3D" id="3.10.105.10">
    <property type="entry name" value="Dipeptide-binding Protein, Domain 3"/>
    <property type="match status" value="1"/>
</dbReference>
<dbReference type="PANTHER" id="PTHR30290:SF9">
    <property type="entry name" value="OLIGOPEPTIDE-BINDING PROTEIN APPA"/>
    <property type="match status" value="1"/>
</dbReference>
<keyword evidence="2" id="KW-0813">Transport</keyword>
<feature type="domain" description="Solute-binding protein family 5" evidence="4">
    <location>
        <begin position="2"/>
        <end position="236"/>
    </location>
</feature>
<evidence type="ECO:0000256" key="1">
    <source>
        <dbReference type="ARBA" id="ARBA00005695"/>
    </source>
</evidence>
<dbReference type="PANTHER" id="PTHR30290">
    <property type="entry name" value="PERIPLASMIC BINDING COMPONENT OF ABC TRANSPORTER"/>
    <property type="match status" value="1"/>
</dbReference>
<dbReference type="EMBL" id="APNK01000060">
    <property type="protein sequence ID" value="KEZ75717.1"/>
    <property type="molecule type" value="Genomic_DNA"/>
</dbReference>
<dbReference type="Gene3D" id="3.40.190.10">
    <property type="entry name" value="Periplasmic binding protein-like II"/>
    <property type="match status" value="1"/>
</dbReference>
<organism evidence="5 6">
    <name type="scientific">Salinisphaera hydrothermalis (strain C41B8)</name>
    <dbReference type="NCBI Taxonomy" id="1304275"/>
    <lineage>
        <taxon>Bacteria</taxon>
        <taxon>Pseudomonadati</taxon>
        <taxon>Pseudomonadota</taxon>
        <taxon>Gammaproteobacteria</taxon>
        <taxon>Salinisphaerales</taxon>
        <taxon>Salinisphaeraceae</taxon>
        <taxon>Salinisphaera</taxon>
    </lineage>
</organism>
<evidence type="ECO:0000256" key="3">
    <source>
        <dbReference type="ARBA" id="ARBA00022729"/>
    </source>
</evidence>
<keyword evidence="6" id="KW-1185">Reference proteome</keyword>
<proteinExistence type="inferred from homology"/>
<dbReference type="Proteomes" id="UP000028302">
    <property type="component" value="Unassembled WGS sequence"/>
</dbReference>
<protein>
    <submittedName>
        <fullName evidence="5">Extracellular solute-binding protein</fullName>
    </submittedName>
</protein>
<accession>A0A084IG83</accession>
<evidence type="ECO:0000259" key="4">
    <source>
        <dbReference type="Pfam" id="PF00496"/>
    </source>
</evidence>
<dbReference type="InterPro" id="IPR039424">
    <property type="entry name" value="SBP_5"/>
</dbReference>
<keyword evidence="3" id="KW-0732">Signal</keyword>
<dbReference type="Pfam" id="PF00496">
    <property type="entry name" value="SBP_bac_5"/>
    <property type="match status" value="1"/>
</dbReference>
<dbReference type="GO" id="GO:1904680">
    <property type="term" value="F:peptide transmembrane transporter activity"/>
    <property type="evidence" value="ECO:0007669"/>
    <property type="project" value="TreeGrafter"/>
</dbReference>
<evidence type="ECO:0000313" key="6">
    <source>
        <dbReference type="Proteomes" id="UP000028302"/>
    </source>
</evidence>
<evidence type="ECO:0000256" key="2">
    <source>
        <dbReference type="ARBA" id="ARBA00022448"/>
    </source>
</evidence>
<comment type="similarity">
    <text evidence="1">Belongs to the bacterial solute-binding protein 5 family.</text>
</comment>
<comment type="caution">
    <text evidence="5">The sequence shown here is derived from an EMBL/GenBank/DDBJ whole genome shotgun (WGS) entry which is preliminary data.</text>
</comment>